<proteinExistence type="predicted"/>
<evidence type="ECO:0008006" key="4">
    <source>
        <dbReference type="Google" id="ProtNLM"/>
    </source>
</evidence>
<evidence type="ECO:0000256" key="1">
    <source>
        <dbReference type="SAM" id="SignalP"/>
    </source>
</evidence>
<dbReference type="AlphaFoldDB" id="A0A1Z4LPL5"/>
<protein>
    <recommendedName>
        <fullName evidence="4">Secreted protein</fullName>
    </recommendedName>
</protein>
<sequence>MRRSKLIGLILGTSLVFSGLAGSANAQTNNSNTSGSNLSNITGSNLSNITGTNVFDGAPMFFNTGGLNPQLIESGEQLADQLTDAYVACNSCGCSDNTCELRGFLLGQGPAKPAPTQTSYNPEKCEKLNSLLRESDALLEKVDQQVETIKASVANRTW</sequence>
<name>A0A1Z4LPL5_9CYAN</name>
<accession>A0A1Z4LPL5</accession>
<evidence type="ECO:0000313" key="2">
    <source>
        <dbReference type="EMBL" id="BAY83147.1"/>
    </source>
</evidence>
<keyword evidence="1" id="KW-0732">Signal</keyword>
<feature type="chain" id="PRO_5012057407" description="Secreted protein" evidence="1">
    <location>
        <begin position="27"/>
        <end position="158"/>
    </location>
</feature>
<evidence type="ECO:0000313" key="3">
    <source>
        <dbReference type="Proteomes" id="UP000218418"/>
    </source>
</evidence>
<keyword evidence="3" id="KW-1185">Reference proteome</keyword>
<gene>
    <name evidence="2" type="ORF">NIES267_26340</name>
</gene>
<feature type="signal peptide" evidence="1">
    <location>
        <begin position="1"/>
        <end position="26"/>
    </location>
</feature>
<dbReference type="Proteomes" id="UP000218418">
    <property type="component" value="Chromosome"/>
</dbReference>
<organism evidence="2 3">
    <name type="scientific">Calothrix parasitica NIES-267</name>
    <dbReference type="NCBI Taxonomy" id="1973488"/>
    <lineage>
        <taxon>Bacteria</taxon>
        <taxon>Bacillati</taxon>
        <taxon>Cyanobacteriota</taxon>
        <taxon>Cyanophyceae</taxon>
        <taxon>Nostocales</taxon>
        <taxon>Calotrichaceae</taxon>
        <taxon>Calothrix</taxon>
    </lineage>
</organism>
<dbReference type="EMBL" id="AP018227">
    <property type="protein sequence ID" value="BAY83147.1"/>
    <property type="molecule type" value="Genomic_DNA"/>
</dbReference>
<reference evidence="2 3" key="1">
    <citation type="submission" date="2017-06" db="EMBL/GenBank/DDBJ databases">
        <title>Genome sequencing of cyanobaciteial culture collection at National Institute for Environmental Studies (NIES).</title>
        <authorList>
            <person name="Hirose Y."/>
            <person name="Shimura Y."/>
            <person name="Fujisawa T."/>
            <person name="Nakamura Y."/>
            <person name="Kawachi M."/>
        </authorList>
    </citation>
    <scope>NUCLEOTIDE SEQUENCE [LARGE SCALE GENOMIC DNA]</scope>
    <source>
        <strain evidence="2 3">NIES-267</strain>
    </source>
</reference>